<accession>A0AB34AHL3</accession>
<dbReference type="EMBL" id="BKAW01000006">
    <property type="protein sequence ID" value="GEQ02880.1"/>
    <property type="molecule type" value="Genomic_DNA"/>
</dbReference>
<evidence type="ECO:0000313" key="2">
    <source>
        <dbReference type="Proteomes" id="UP000321839"/>
    </source>
</evidence>
<sequence length="62" mass="7880">MERFNVKHYYFIRLMRLKKYSQSGKREINQNGSFDFNSRFLFSHFYRAKEVIYWKPIELRHK</sequence>
<name>A0AB34AHL3_STAUR</name>
<organism evidence="1 2">
    <name type="scientific">Staphylococcus ureilyticus</name>
    <name type="common">Staphylococcus cohnii subsp. urealyticus</name>
    <dbReference type="NCBI Taxonomy" id="94138"/>
    <lineage>
        <taxon>Bacteria</taxon>
        <taxon>Bacillati</taxon>
        <taxon>Bacillota</taxon>
        <taxon>Bacilli</taxon>
        <taxon>Bacillales</taxon>
        <taxon>Staphylococcaceae</taxon>
        <taxon>Staphylococcus</taxon>
        <taxon>Staphylococcus cohnii species complex</taxon>
    </lineage>
</organism>
<evidence type="ECO:0000313" key="1">
    <source>
        <dbReference type="EMBL" id="GEQ02880.1"/>
    </source>
</evidence>
<protein>
    <submittedName>
        <fullName evidence="1">Uncharacterized protein</fullName>
    </submittedName>
</protein>
<dbReference type="Proteomes" id="UP000321839">
    <property type="component" value="Unassembled WGS sequence"/>
</dbReference>
<reference evidence="1 2" key="1">
    <citation type="submission" date="2019-07" db="EMBL/GenBank/DDBJ databases">
        <title>Whole genome shotgun sequence of Staphylococcus cohnii subsp. urealyticus NBRC 109766.</title>
        <authorList>
            <person name="Hosoyama A."/>
            <person name="Uohara A."/>
            <person name="Ohji S."/>
            <person name="Ichikawa N."/>
        </authorList>
    </citation>
    <scope>NUCLEOTIDE SEQUENCE [LARGE SCALE GENOMIC DNA]</scope>
    <source>
        <strain evidence="1 2">NBRC 109766</strain>
    </source>
</reference>
<dbReference type="AlphaFoldDB" id="A0AB34AHL3"/>
<proteinExistence type="predicted"/>
<gene>
    <name evidence="1" type="ORF">SCO02_13210</name>
</gene>
<keyword evidence="2" id="KW-1185">Reference proteome</keyword>
<comment type="caution">
    <text evidence="1">The sequence shown here is derived from an EMBL/GenBank/DDBJ whole genome shotgun (WGS) entry which is preliminary data.</text>
</comment>